<feature type="transmembrane region" description="Helical" evidence="7">
    <location>
        <begin position="393"/>
        <end position="420"/>
    </location>
</feature>
<dbReference type="RefSeq" id="WP_154538138.1">
    <property type="nucleotide sequence ID" value="NZ_VUNE01000004.1"/>
</dbReference>
<dbReference type="InterPro" id="IPR050250">
    <property type="entry name" value="Macrolide_Exporter_MacB"/>
</dbReference>
<keyword evidence="2" id="KW-1003">Cell membrane</keyword>
<dbReference type="Pfam" id="PF02687">
    <property type="entry name" value="FtsX"/>
    <property type="match status" value="1"/>
</dbReference>
<evidence type="ECO:0000313" key="9">
    <source>
        <dbReference type="EMBL" id="MST62752.1"/>
    </source>
</evidence>
<dbReference type="GO" id="GO:0022857">
    <property type="term" value="F:transmembrane transporter activity"/>
    <property type="evidence" value="ECO:0007669"/>
    <property type="project" value="TreeGrafter"/>
</dbReference>
<feature type="transmembrane region" description="Helical" evidence="7">
    <location>
        <begin position="16"/>
        <end position="36"/>
    </location>
</feature>
<feature type="transmembrane region" description="Helical" evidence="7">
    <location>
        <begin position="243"/>
        <end position="263"/>
    </location>
</feature>
<dbReference type="AlphaFoldDB" id="A0A6N7XEH3"/>
<proteinExistence type="inferred from homology"/>
<comment type="subcellular location">
    <subcellularLocation>
        <location evidence="1">Cell membrane</location>
        <topology evidence="1">Multi-pass membrane protein</topology>
    </subcellularLocation>
</comment>
<reference evidence="9 10" key="1">
    <citation type="submission" date="2019-08" db="EMBL/GenBank/DDBJ databases">
        <title>In-depth cultivation of the pig gut microbiome towards novel bacterial diversity and tailored functional studies.</title>
        <authorList>
            <person name="Wylensek D."/>
            <person name="Hitch T.C.A."/>
            <person name="Clavel T."/>
        </authorList>
    </citation>
    <scope>NUCLEOTIDE SEQUENCE [LARGE SCALE GENOMIC DNA]</scope>
    <source>
        <strain evidence="9 10">WCA-SAB-591-4A-A</strain>
    </source>
</reference>
<gene>
    <name evidence="9" type="ORF">FYJ71_07205</name>
</gene>
<organism evidence="9 10">
    <name type="scientific">Peptostreptococcus porci</name>
    <dbReference type="NCBI Taxonomy" id="2652282"/>
    <lineage>
        <taxon>Bacteria</taxon>
        <taxon>Bacillati</taxon>
        <taxon>Bacillota</taxon>
        <taxon>Clostridia</taxon>
        <taxon>Peptostreptococcales</taxon>
        <taxon>Peptostreptococcaceae</taxon>
        <taxon>Peptostreptococcus</taxon>
    </lineage>
</organism>
<feature type="transmembrane region" description="Helical" evidence="7">
    <location>
        <begin position="709"/>
        <end position="735"/>
    </location>
</feature>
<keyword evidence="5 7" id="KW-0472">Membrane</keyword>
<dbReference type="InterPro" id="IPR003838">
    <property type="entry name" value="ABC3_permease_C"/>
</dbReference>
<keyword evidence="4 7" id="KW-1133">Transmembrane helix</keyword>
<evidence type="ECO:0000256" key="3">
    <source>
        <dbReference type="ARBA" id="ARBA00022692"/>
    </source>
</evidence>
<accession>A0A6N7XEH3</accession>
<dbReference type="PANTHER" id="PTHR30572:SF4">
    <property type="entry name" value="ABC TRANSPORTER PERMEASE YTRF"/>
    <property type="match status" value="1"/>
</dbReference>
<keyword evidence="10" id="KW-1185">Reference proteome</keyword>
<name>A0A6N7XEH3_9FIRM</name>
<evidence type="ECO:0000313" key="10">
    <source>
        <dbReference type="Proteomes" id="UP000440713"/>
    </source>
</evidence>
<comment type="caution">
    <text evidence="9">The sequence shown here is derived from an EMBL/GenBank/DDBJ whole genome shotgun (WGS) entry which is preliminary data.</text>
</comment>
<comment type="similarity">
    <text evidence="6">Belongs to the ABC-4 integral membrane protein family.</text>
</comment>
<evidence type="ECO:0000256" key="7">
    <source>
        <dbReference type="SAM" id="Phobius"/>
    </source>
</evidence>
<evidence type="ECO:0000256" key="4">
    <source>
        <dbReference type="ARBA" id="ARBA00022989"/>
    </source>
</evidence>
<evidence type="ECO:0000256" key="1">
    <source>
        <dbReference type="ARBA" id="ARBA00004651"/>
    </source>
</evidence>
<dbReference type="PANTHER" id="PTHR30572">
    <property type="entry name" value="MEMBRANE COMPONENT OF TRANSPORTER-RELATED"/>
    <property type="match status" value="1"/>
</dbReference>
<feature type="transmembrane region" description="Helical" evidence="7">
    <location>
        <begin position="284"/>
        <end position="307"/>
    </location>
</feature>
<evidence type="ECO:0000259" key="8">
    <source>
        <dbReference type="Pfam" id="PF02687"/>
    </source>
</evidence>
<dbReference type="EMBL" id="VUNE01000004">
    <property type="protein sequence ID" value="MST62752.1"/>
    <property type="molecule type" value="Genomic_DNA"/>
</dbReference>
<dbReference type="GO" id="GO:0005886">
    <property type="term" value="C:plasma membrane"/>
    <property type="evidence" value="ECO:0007669"/>
    <property type="project" value="UniProtKB-SubCell"/>
</dbReference>
<evidence type="ECO:0000256" key="2">
    <source>
        <dbReference type="ARBA" id="ARBA00022475"/>
    </source>
</evidence>
<feature type="transmembrane region" description="Helical" evidence="7">
    <location>
        <begin position="345"/>
        <end position="365"/>
    </location>
</feature>
<feature type="transmembrane region" description="Helical" evidence="7">
    <location>
        <begin position="799"/>
        <end position="822"/>
    </location>
</feature>
<evidence type="ECO:0000256" key="6">
    <source>
        <dbReference type="ARBA" id="ARBA00038076"/>
    </source>
</evidence>
<protein>
    <submittedName>
        <fullName evidence="9">ABC transporter permease</fullName>
    </submittedName>
</protein>
<feature type="domain" description="ABC3 transporter permease C-terminal" evidence="8">
    <location>
        <begin position="246"/>
        <end position="371"/>
    </location>
</feature>
<feature type="transmembrane region" description="Helical" evidence="7">
    <location>
        <begin position="755"/>
        <end position="779"/>
    </location>
</feature>
<keyword evidence="3 7" id="KW-0812">Transmembrane</keyword>
<evidence type="ECO:0000256" key="5">
    <source>
        <dbReference type="ARBA" id="ARBA00023136"/>
    </source>
</evidence>
<dbReference type="Proteomes" id="UP000440713">
    <property type="component" value="Unassembled WGS sequence"/>
</dbReference>
<sequence length="829" mass="96278">MRFVLKYIRGNKIKSFFIYFSFLVCIAIIIISNSLIETISNIETLQKKYQNSPYNIIIANSNSKQYSNIEKDKNISNLGLENFIGVSKDEKYLYQVIGTNYDNLLSTSKFIVGNFFQKKNDIILEKWTLEYLGLKPNINQEVNVVYKNEKGNIINEKCNICGIINDIPANKNIGLKVIYKDINFNKSNKFKIKLEYKKGTDLYSVLNRYEKKYGIDKRNIIMNASSPEEMNENLSTSLDINNIFKGIVFSILCILIIYSIINMSIRERIKIYSLIKALGANKFFVFKSILYELIMLYISAIPLGFLINDIFTKAVVRKIKFINTENIYLHNSTANLNLIVNNKQIFLSLLVMLLFVVIISFLIYIKIKNNNIVSGIITSYNLKKKYKFTRNIYLNYIIKDISTILIMVVTLSMLSSYFLLIRFNDFLSAEQEKMMVWDMYSYSDIKVAATDNNLNKSISREDLNKLKKVDGIKSIDHSRLIPGKIILQDQWKVNNKYFSNLNENSKDNYWKEYMGTNKNLHKRIVKGSVRAYNDNSFKQLKNFKTSGNFNLEALKKGNNAILVIPKTDKNNFKNLPYGENVIDIKVGDTLKIMTPKSKIIENSYYNLNDDFNKYKINQFKVVGIAYGSYFENTRERTNPSLNIIITDNKFNDIYKTYDYRNLNIYMSNGYNIDNLYKEVDKVFIGRKNIITRNVRSETNQISQINSRKMVFSISVIVSLVVAILFFAANSISSLYEINKNDILTIRKLGASKKQIYKILILEWILLSVLLILGTFVLSKLSQDFVYYSRGISYEGIKNIYNYTNFIGICLVNIIPLLLVLFYKTNRSKN</sequence>